<keyword evidence="4 6" id="KW-1133">Transmembrane helix</keyword>
<dbReference type="eggNOG" id="COG0053">
    <property type="taxonomic scope" value="Bacteria"/>
</dbReference>
<dbReference type="SUPFAM" id="SSF161111">
    <property type="entry name" value="Cation efflux protein transmembrane domain-like"/>
    <property type="match status" value="1"/>
</dbReference>
<keyword evidence="2" id="KW-0813">Transport</keyword>
<dbReference type="SUPFAM" id="SSF160240">
    <property type="entry name" value="Cation efflux protein cytoplasmic domain-like"/>
    <property type="match status" value="1"/>
</dbReference>
<feature type="transmembrane region" description="Helical" evidence="6">
    <location>
        <begin position="188"/>
        <end position="210"/>
    </location>
</feature>
<dbReference type="GO" id="GO:0006829">
    <property type="term" value="P:zinc ion transport"/>
    <property type="evidence" value="ECO:0007669"/>
    <property type="project" value="InterPro"/>
</dbReference>
<dbReference type="HOGENOM" id="CLU_021126_0_1_7"/>
<name>E1QDP3_DESB2</name>
<keyword evidence="9" id="KW-1185">Reference proteome</keyword>
<dbReference type="PANTHER" id="PTHR13414">
    <property type="entry name" value="HUEL-CATION TRANSPORTER"/>
    <property type="match status" value="1"/>
</dbReference>
<keyword evidence="3 6" id="KW-0812">Transmembrane</keyword>
<dbReference type="InterPro" id="IPR002524">
    <property type="entry name" value="Cation_efflux"/>
</dbReference>
<dbReference type="Pfam" id="PF01545">
    <property type="entry name" value="Cation_efflux"/>
    <property type="match status" value="1"/>
</dbReference>
<dbReference type="KEGG" id="dbr:Deba_0303"/>
<evidence type="ECO:0000313" key="9">
    <source>
        <dbReference type="Proteomes" id="UP000009047"/>
    </source>
</evidence>
<dbReference type="EMBL" id="CP002085">
    <property type="protein sequence ID" value="ADK83679.1"/>
    <property type="molecule type" value="Genomic_DNA"/>
</dbReference>
<dbReference type="Gene3D" id="3.30.70.1350">
    <property type="entry name" value="Cation efflux protein, cytoplasmic domain"/>
    <property type="match status" value="1"/>
</dbReference>
<proteinExistence type="predicted"/>
<gene>
    <name evidence="8" type="ordered locus">Deba_0303</name>
</gene>
<comment type="subcellular location">
    <subcellularLocation>
        <location evidence="1">Membrane</location>
        <topology evidence="1">Multi-pass membrane protein</topology>
    </subcellularLocation>
</comment>
<dbReference type="Gene3D" id="1.20.1510.10">
    <property type="entry name" value="Cation efflux protein transmembrane domain"/>
    <property type="match status" value="1"/>
</dbReference>
<dbReference type="PANTHER" id="PTHR13414:SF9">
    <property type="entry name" value="PROTON-COUPLED ZINC ANTIPORTER SLC30A9, MITOCHONDRIAL"/>
    <property type="match status" value="1"/>
</dbReference>
<evidence type="ECO:0000256" key="6">
    <source>
        <dbReference type="SAM" id="Phobius"/>
    </source>
</evidence>
<evidence type="ECO:0000259" key="7">
    <source>
        <dbReference type="Pfam" id="PF01545"/>
    </source>
</evidence>
<feature type="transmembrane region" description="Helical" evidence="6">
    <location>
        <begin position="112"/>
        <end position="134"/>
    </location>
</feature>
<feature type="transmembrane region" description="Helical" evidence="6">
    <location>
        <begin position="155"/>
        <end position="182"/>
    </location>
</feature>
<feature type="transmembrane region" description="Helical" evidence="6">
    <location>
        <begin position="75"/>
        <end position="96"/>
    </location>
</feature>
<evidence type="ECO:0000256" key="1">
    <source>
        <dbReference type="ARBA" id="ARBA00004141"/>
    </source>
</evidence>
<dbReference type="AlphaFoldDB" id="E1QDP3"/>
<dbReference type="InterPro" id="IPR058533">
    <property type="entry name" value="Cation_efflux_TM"/>
</dbReference>
<dbReference type="Proteomes" id="UP000009047">
    <property type="component" value="Chromosome"/>
</dbReference>
<dbReference type="GO" id="GO:0016020">
    <property type="term" value="C:membrane"/>
    <property type="evidence" value="ECO:0007669"/>
    <property type="project" value="UniProtKB-SubCell"/>
</dbReference>
<evidence type="ECO:0000256" key="2">
    <source>
        <dbReference type="ARBA" id="ARBA00022448"/>
    </source>
</evidence>
<organism evidence="8 9">
    <name type="scientific">Desulfarculus baarsii (strain ATCC 33931 / DSM 2075 / LMG 7858 / VKM B-1802 / 2st14)</name>
    <dbReference type="NCBI Taxonomy" id="644282"/>
    <lineage>
        <taxon>Bacteria</taxon>
        <taxon>Pseudomonadati</taxon>
        <taxon>Thermodesulfobacteriota</taxon>
        <taxon>Desulfarculia</taxon>
        <taxon>Desulfarculales</taxon>
        <taxon>Desulfarculaceae</taxon>
        <taxon>Desulfarculus</taxon>
    </lineage>
</organism>
<evidence type="ECO:0000256" key="5">
    <source>
        <dbReference type="ARBA" id="ARBA00023136"/>
    </source>
</evidence>
<dbReference type="GO" id="GO:0008324">
    <property type="term" value="F:monoatomic cation transmembrane transporter activity"/>
    <property type="evidence" value="ECO:0007669"/>
    <property type="project" value="InterPro"/>
</dbReference>
<sequence>MAGGSKKVIYAALAGNALIALTKFGAAALTGSSAMLSEGVHSLVDTGNQLLLLHGLRRAQRPADARFPFGHAREVYFWSFVVAILIFGLGAGVSIYEGVLHCLEPTPLTSPVYSFIVLGLALIFEGVAWTMALGEFRRKKGGQGYIRAVRRSKDPALMVVLFEDSAAMAGLLAAFGGVALYALTGNHYFDGGASIVIGLILAGTATWLAVETKGLLIGEGAMPEVLAQVRGIVLAAPEVVGLGRLLTMHLGPEDVLLNLALDFDDRLDAGQIEAAVARLDQGIRAALPQIKQVFIEARSSADDRAEAPV</sequence>
<dbReference type="OrthoDB" id="9806522at2"/>
<evidence type="ECO:0000313" key="8">
    <source>
        <dbReference type="EMBL" id="ADK83679.1"/>
    </source>
</evidence>
<dbReference type="STRING" id="644282.Deba_0303"/>
<dbReference type="InterPro" id="IPR027469">
    <property type="entry name" value="Cation_efflux_TMD_sf"/>
</dbReference>
<dbReference type="InterPro" id="IPR040177">
    <property type="entry name" value="SLC30A9"/>
</dbReference>
<reference evidence="8 9" key="1">
    <citation type="journal article" date="2010" name="Stand. Genomic Sci.">
        <title>Complete genome sequence of Desulfarculus baarsii type strain (2st14).</title>
        <authorList>
            <person name="Sun H."/>
            <person name="Spring S."/>
            <person name="Lapidus A."/>
            <person name="Davenport K."/>
            <person name="Del Rio T.G."/>
            <person name="Tice H."/>
            <person name="Nolan M."/>
            <person name="Copeland A."/>
            <person name="Cheng J.F."/>
            <person name="Lucas S."/>
            <person name="Tapia R."/>
            <person name="Goodwin L."/>
            <person name="Pitluck S."/>
            <person name="Ivanova N."/>
            <person name="Pagani I."/>
            <person name="Mavromatis K."/>
            <person name="Ovchinnikova G."/>
            <person name="Pati A."/>
            <person name="Chen A."/>
            <person name="Palaniappan K."/>
            <person name="Hauser L."/>
            <person name="Chang Y.J."/>
            <person name="Jeffries C.D."/>
            <person name="Detter J.C."/>
            <person name="Han C."/>
            <person name="Rohde M."/>
            <person name="Brambilla E."/>
            <person name="Goker M."/>
            <person name="Woyke T."/>
            <person name="Bristow J."/>
            <person name="Eisen J.A."/>
            <person name="Markowitz V."/>
            <person name="Hugenholtz P."/>
            <person name="Kyrpides N.C."/>
            <person name="Klenk H.P."/>
            <person name="Land M."/>
        </authorList>
    </citation>
    <scope>NUCLEOTIDE SEQUENCE [LARGE SCALE GENOMIC DNA]</scope>
    <source>
        <strain evidence="9">ATCC 33931 / DSM 2075 / LMG 7858 / VKM B-1802 / 2st14</strain>
    </source>
</reference>
<evidence type="ECO:0000256" key="4">
    <source>
        <dbReference type="ARBA" id="ARBA00022989"/>
    </source>
</evidence>
<accession>E1QDP3</accession>
<dbReference type="NCBIfam" id="TIGR01297">
    <property type="entry name" value="CDF"/>
    <property type="match status" value="1"/>
</dbReference>
<dbReference type="RefSeq" id="WP_013257135.1">
    <property type="nucleotide sequence ID" value="NC_014365.1"/>
</dbReference>
<evidence type="ECO:0000256" key="3">
    <source>
        <dbReference type="ARBA" id="ARBA00022692"/>
    </source>
</evidence>
<protein>
    <submittedName>
        <fullName evidence="8">Cation diffusion facilitator family transporter</fullName>
    </submittedName>
</protein>
<keyword evidence="5 6" id="KW-0472">Membrane</keyword>
<dbReference type="InterPro" id="IPR036837">
    <property type="entry name" value="Cation_efflux_CTD_sf"/>
</dbReference>
<feature type="domain" description="Cation efflux protein transmembrane" evidence="7">
    <location>
        <begin position="10"/>
        <end position="213"/>
    </location>
</feature>